<dbReference type="InterPro" id="IPR004147">
    <property type="entry name" value="ABC1_dom"/>
</dbReference>
<dbReference type="OrthoDB" id="427480at2759"/>
<dbReference type="PANTHER" id="PTHR43173">
    <property type="entry name" value="ABC1 FAMILY PROTEIN"/>
    <property type="match status" value="1"/>
</dbReference>
<comment type="caution">
    <text evidence="3">The sequence shown here is derived from an EMBL/GenBank/DDBJ whole genome shotgun (WGS) entry which is preliminary data.</text>
</comment>
<dbReference type="InterPro" id="IPR011009">
    <property type="entry name" value="Kinase-like_dom_sf"/>
</dbReference>
<dbReference type="AlphaFoldDB" id="A0A9P5YDK8"/>
<dbReference type="Pfam" id="PF03109">
    <property type="entry name" value="ABC1"/>
    <property type="match status" value="1"/>
</dbReference>
<evidence type="ECO:0000313" key="4">
    <source>
        <dbReference type="Proteomes" id="UP000807353"/>
    </source>
</evidence>
<gene>
    <name evidence="3" type="ORF">BDZ94DRAFT_1250581</name>
</gene>
<dbReference type="GO" id="GO:0016301">
    <property type="term" value="F:kinase activity"/>
    <property type="evidence" value="ECO:0007669"/>
    <property type="project" value="UniProtKB-KW"/>
</dbReference>
<sequence length="617" mass="70262">MLGRPFVHRLLRSTPQRSIPELVSRQLSTTEVPLPRPISRLTKYARRTGYIVAGIGAFYAGDKAFNASAISRNFRTLWTCAAITLDYKWNFTPEKSELIPELHERVANRMYNLFTANGGLYIKIGQAIGANAAFLPKAMQEKFAKLFDDAPQIPYSIVEQVFLSELGCPPSGPGGVFEIFEQDAIASASIAQVHKAKLWPIDGDDRERWVAVKVQKPDVATQMMWDLGAYRVVMWMFEHWAFDLPVYFVVDFVSDHLRKELDFEEEAKNAQRTAEFVKAEPRLADNVYIPKVYPEYSTKKVMTAEWIEGIRLSDRSSIRELMGEYNSSSPTTTSHTAPLKGGVKAIMQVMVELFSAQMFNWGWVHCDPHPGNVIIRPHPTRPGIPQLVLIDHGLYVGVEDDFKKQWVDLWRGMLAGDFDSVEKVTKEWGMGMPDLLASATLMKPIRLRKGETAAQKLNREEIEKDQIAELQRKPMTQYEMSVLMKKRLKGFLKDTDRMPKALIFLMRNMRMVQGNNQSLGSPVNRIKITGFWASRSLSQIPNISFTQRAREYWHHLIFRGIMLSLDIAFWKSRLTQWVRGLLGLRPGFGFEDEMERSMRGFAKANLGVDVAPGAFAG</sequence>
<evidence type="ECO:0000259" key="2">
    <source>
        <dbReference type="Pfam" id="PF03109"/>
    </source>
</evidence>
<dbReference type="PANTHER" id="PTHR43173:SF37">
    <property type="entry name" value="ABC1 FAMILY PROTEIN C10F6.14C"/>
    <property type="match status" value="1"/>
</dbReference>
<evidence type="ECO:0000256" key="1">
    <source>
        <dbReference type="ARBA" id="ARBA00009670"/>
    </source>
</evidence>
<keyword evidence="4" id="KW-1185">Reference proteome</keyword>
<evidence type="ECO:0000313" key="3">
    <source>
        <dbReference type="EMBL" id="KAF9466710.1"/>
    </source>
</evidence>
<dbReference type="Proteomes" id="UP000807353">
    <property type="component" value="Unassembled WGS sequence"/>
</dbReference>
<protein>
    <submittedName>
        <fullName evidence="3">Atypical/ABC1/ABC1-B protein kinase</fullName>
    </submittedName>
</protein>
<dbReference type="CDD" id="cd13969">
    <property type="entry name" value="ADCK1-like"/>
    <property type="match status" value="1"/>
</dbReference>
<keyword evidence="3" id="KW-0418">Kinase</keyword>
<dbReference type="SUPFAM" id="SSF56112">
    <property type="entry name" value="Protein kinase-like (PK-like)"/>
    <property type="match status" value="1"/>
</dbReference>
<dbReference type="InterPro" id="IPR045307">
    <property type="entry name" value="ADCK1_dom"/>
</dbReference>
<comment type="similarity">
    <text evidence="1">Belongs to the protein kinase superfamily. ADCK protein kinase family.</text>
</comment>
<dbReference type="InterPro" id="IPR051130">
    <property type="entry name" value="Mito_struct-func_regulator"/>
</dbReference>
<reference evidence="3" key="1">
    <citation type="submission" date="2020-11" db="EMBL/GenBank/DDBJ databases">
        <authorList>
            <consortium name="DOE Joint Genome Institute"/>
            <person name="Ahrendt S."/>
            <person name="Riley R."/>
            <person name="Andreopoulos W."/>
            <person name="Labutti K."/>
            <person name="Pangilinan J."/>
            <person name="Ruiz-Duenas F.J."/>
            <person name="Barrasa J.M."/>
            <person name="Sanchez-Garcia M."/>
            <person name="Camarero S."/>
            <person name="Miyauchi S."/>
            <person name="Serrano A."/>
            <person name="Linde D."/>
            <person name="Babiker R."/>
            <person name="Drula E."/>
            <person name="Ayuso-Fernandez I."/>
            <person name="Pacheco R."/>
            <person name="Padilla G."/>
            <person name="Ferreira P."/>
            <person name="Barriuso J."/>
            <person name="Kellner H."/>
            <person name="Castanera R."/>
            <person name="Alfaro M."/>
            <person name="Ramirez L."/>
            <person name="Pisabarro A.G."/>
            <person name="Kuo A."/>
            <person name="Tritt A."/>
            <person name="Lipzen A."/>
            <person name="He G."/>
            <person name="Yan M."/>
            <person name="Ng V."/>
            <person name="Cullen D."/>
            <person name="Martin F."/>
            <person name="Rosso M.-N."/>
            <person name="Henrissat B."/>
            <person name="Hibbett D."/>
            <person name="Martinez A.T."/>
            <person name="Grigoriev I.V."/>
        </authorList>
    </citation>
    <scope>NUCLEOTIDE SEQUENCE</scope>
    <source>
        <strain evidence="3">CBS 247.69</strain>
    </source>
</reference>
<organism evidence="3 4">
    <name type="scientific">Collybia nuda</name>
    <dbReference type="NCBI Taxonomy" id="64659"/>
    <lineage>
        <taxon>Eukaryota</taxon>
        <taxon>Fungi</taxon>
        <taxon>Dikarya</taxon>
        <taxon>Basidiomycota</taxon>
        <taxon>Agaricomycotina</taxon>
        <taxon>Agaricomycetes</taxon>
        <taxon>Agaricomycetidae</taxon>
        <taxon>Agaricales</taxon>
        <taxon>Tricholomatineae</taxon>
        <taxon>Clitocybaceae</taxon>
        <taxon>Collybia</taxon>
    </lineage>
</organism>
<keyword evidence="3" id="KW-0808">Transferase</keyword>
<accession>A0A9P5YDK8</accession>
<feature type="domain" description="ABC1 atypical kinase-like" evidence="2">
    <location>
        <begin position="145"/>
        <end position="424"/>
    </location>
</feature>
<proteinExistence type="inferred from homology"/>
<dbReference type="EMBL" id="MU150240">
    <property type="protein sequence ID" value="KAF9466710.1"/>
    <property type="molecule type" value="Genomic_DNA"/>
</dbReference>
<name>A0A9P5YDK8_9AGAR</name>